<dbReference type="PANTHER" id="PTHR10157:SF23">
    <property type="entry name" value="MOXD1 HOMOLOG 1"/>
    <property type="match status" value="1"/>
</dbReference>
<dbReference type="PANTHER" id="PTHR10157">
    <property type="entry name" value="DOPAMINE BETA HYDROXYLASE RELATED"/>
    <property type="match status" value="1"/>
</dbReference>
<dbReference type="InterPro" id="IPR005018">
    <property type="entry name" value="DOMON_domain"/>
</dbReference>
<dbReference type="GO" id="GO:0042421">
    <property type="term" value="P:norepinephrine biosynthetic process"/>
    <property type="evidence" value="ECO:0007669"/>
    <property type="project" value="TreeGrafter"/>
</dbReference>
<dbReference type="GO" id="GO:0042420">
    <property type="term" value="P:dopamine catabolic process"/>
    <property type="evidence" value="ECO:0007669"/>
    <property type="project" value="TreeGrafter"/>
</dbReference>
<feature type="domain" description="DOMON" evidence="1">
    <location>
        <begin position="84"/>
        <end position="205"/>
    </location>
</feature>
<evidence type="ECO:0000313" key="3">
    <source>
        <dbReference type="Proteomes" id="UP001187531"/>
    </source>
</evidence>
<evidence type="ECO:0000259" key="1">
    <source>
        <dbReference type="PROSITE" id="PS50836"/>
    </source>
</evidence>
<feature type="non-terminal residue" evidence="2">
    <location>
        <position position="232"/>
    </location>
</feature>
<dbReference type="GO" id="GO:0006589">
    <property type="term" value="P:octopamine biosynthetic process"/>
    <property type="evidence" value="ECO:0007669"/>
    <property type="project" value="TreeGrafter"/>
</dbReference>
<dbReference type="InterPro" id="IPR000945">
    <property type="entry name" value="DBH-like"/>
</dbReference>
<dbReference type="CDD" id="cd09631">
    <property type="entry name" value="DOMON_DOH"/>
    <property type="match status" value="1"/>
</dbReference>
<accession>A0AA88I3F5</accession>
<reference evidence="2" key="1">
    <citation type="submission" date="2023-07" db="EMBL/GenBank/DDBJ databases">
        <title>Chromosome-level genome assembly of Artemia franciscana.</title>
        <authorList>
            <person name="Jo E."/>
        </authorList>
    </citation>
    <scope>NUCLEOTIDE SEQUENCE</scope>
    <source>
        <tissue evidence="2">Whole body</tissue>
    </source>
</reference>
<dbReference type="SMART" id="SM00664">
    <property type="entry name" value="DoH"/>
    <property type="match status" value="1"/>
</dbReference>
<dbReference type="AlphaFoldDB" id="A0AA88I3F5"/>
<proteinExistence type="predicted"/>
<evidence type="ECO:0000313" key="2">
    <source>
        <dbReference type="EMBL" id="KAK2722108.1"/>
    </source>
</evidence>
<dbReference type="GO" id="GO:0030667">
    <property type="term" value="C:secretory granule membrane"/>
    <property type="evidence" value="ECO:0007669"/>
    <property type="project" value="TreeGrafter"/>
</dbReference>
<keyword evidence="3" id="KW-1185">Reference proteome</keyword>
<dbReference type="GO" id="GO:0005507">
    <property type="term" value="F:copper ion binding"/>
    <property type="evidence" value="ECO:0007669"/>
    <property type="project" value="TreeGrafter"/>
</dbReference>
<dbReference type="PROSITE" id="PS50836">
    <property type="entry name" value="DOMON"/>
    <property type="match status" value="1"/>
</dbReference>
<dbReference type="GO" id="GO:0005615">
    <property type="term" value="C:extracellular space"/>
    <property type="evidence" value="ECO:0007669"/>
    <property type="project" value="TreeGrafter"/>
</dbReference>
<organism evidence="2 3">
    <name type="scientific">Artemia franciscana</name>
    <name type="common">Brine shrimp</name>
    <name type="synonym">Artemia sanfranciscana</name>
    <dbReference type="NCBI Taxonomy" id="6661"/>
    <lineage>
        <taxon>Eukaryota</taxon>
        <taxon>Metazoa</taxon>
        <taxon>Ecdysozoa</taxon>
        <taxon>Arthropoda</taxon>
        <taxon>Crustacea</taxon>
        <taxon>Branchiopoda</taxon>
        <taxon>Anostraca</taxon>
        <taxon>Artemiidae</taxon>
        <taxon>Artemia</taxon>
    </lineage>
</organism>
<protein>
    <recommendedName>
        <fullName evidence="1">DOMON domain-containing protein</fullName>
    </recommendedName>
</protein>
<dbReference type="GO" id="GO:0004500">
    <property type="term" value="F:dopamine beta-monooxygenase activity"/>
    <property type="evidence" value="ECO:0007669"/>
    <property type="project" value="InterPro"/>
</dbReference>
<gene>
    <name evidence="2" type="ORF">QYM36_002607</name>
</gene>
<dbReference type="Pfam" id="PF03351">
    <property type="entry name" value="DOMON"/>
    <property type="match status" value="1"/>
</dbReference>
<dbReference type="EMBL" id="JAVRJZ010000005">
    <property type="protein sequence ID" value="KAK2722108.1"/>
    <property type="molecule type" value="Genomic_DNA"/>
</dbReference>
<comment type="caution">
    <text evidence="2">The sequence shown here is derived from an EMBL/GenBank/DDBJ whole genome shotgun (WGS) entry which is preliminary data.</text>
</comment>
<sequence>VTSCNNSCEVFCEGIPLLEIEAFSCLVRFKSECKATDLRVIPFFTSWDPRNPDGIGNKLISVLAICCIVVAVPTRNSGKVVVNDEYQFEWTLAGDEMYFTVTAQTTGFVGFGIFPENGLDNEDVCIFGLSPNGTAYLDDYHSLQPSDPKILDTTDGGTVDWFLVEISEDGNATTTTFYRKLETGDDIFFDQPIYPGEMKLIWSYGEMDLEYFDNVTFNAETTGRFDVVLIEP</sequence>
<dbReference type="InterPro" id="IPR045266">
    <property type="entry name" value="DOH_DOMON"/>
</dbReference>
<dbReference type="Proteomes" id="UP001187531">
    <property type="component" value="Unassembled WGS sequence"/>
</dbReference>
<name>A0AA88I3F5_ARTSF</name>